<evidence type="ECO:0000313" key="1">
    <source>
        <dbReference type="EMBL" id="VVO45614.1"/>
    </source>
</evidence>
<reference evidence="1 2" key="1">
    <citation type="submission" date="2019-09" db="EMBL/GenBank/DDBJ databases">
        <authorList>
            <person name="Chandra G."/>
            <person name="Truman W A."/>
        </authorList>
    </citation>
    <scope>NUCLEOTIDE SEQUENCE [LARGE SCALE GENOMIC DNA]</scope>
    <source>
        <strain evidence="1">PS732</strain>
    </source>
</reference>
<proteinExistence type="predicted"/>
<comment type="caution">
    <text evidence="1">The sequence shown here is derived from an EMBL/GenBank/DDBJ whole genome shotgun (WGS) entry which is preliminary data.</text>
</comment>
<dbReference type="InterPro" id="IPR013783">
    <property type="entry name" value="Ig-like_fold"/>
</dbReference>
<dbReference type="Gene3D" id="2.60.40.10">
    <property type="entry name" value="Immunoglobulins"/>
    <property type="match status" value="2"/>
</dbReference>
<name>A0ABD7V872_PSEFL</name>
<dbReference type="EMBL" id="CABVIJ010000001">
    <property type="protein sequence ID" value="VVO45614.1"/>
    <property type="molecule type" value="Genomic_DNA"/>
</dbReference>
<evidence type="ECO:0000313" key="2">
    <source>
        <dbReference type="Proteomes" id="UP000325779"/>
    </source>
</evidence>
<dbReference type="Proteomes" id="UP000325779">
    <property type="component" value="Unassembled WGS sequence"/>
</dbReference>
<accession>A0ABD7V872</accession>
<organism evidence="1 2">
    <name type="scientific">Pseudomonas fluorescens</name>
    <dbReference type="NCBI Taxonomy" id="294"/>
    <lineage>
        <taxon>Bacteria</taxon>
        <taxon>Pseudomonadati</taxon>
        <taxon>Pseudomonadota</taxon>
        <taxon>Gammaproteobacteria</taxon>
        <taxon>Pseudomonadales</taxon>
        <taxon>Pseudomonadaceae</taxon>
        <taxon>Pseudomonas</taxon>
    </lineage>
</organism>
<dbReference type="AlphaFoldDB" id="A0ABD7V872"/>
<gene>
    <name evidence="1" type="ORF">PS732_00027</name>
</gene>
<evidence type="ECO:0008006" key="3">
    <source>
        <dbReference type="Google" id="ProtNLM"/>
    </source>
</evidence>
<protein>
    <recommendedName>
        <fullName evidence="3">IPT/TIG domain-containing protein</fullName>
    </recommendedName>
</protein>
<sequence length="975" mass="104678">MTFPATAQGEWWATLKNPPVANQWEYYGRHSGSWYEFEIIEAAGVECLLTTTYHVNFPAPSASARFYIVRKPVITSRGPFIGLTPTIEGTGALPNAQVTLFKHDSQVSYGTSIAGADGKWSIESRGLALGENILTCRQTFKNVTSDNADAVKIVLIQPAPATISSPTNNALVFPSQSVFKGTCQPGSSIIVVNAQNHSVVYSEREIFEIENWQLALKKGVVLPSGPLTIEAQYQFPGVPHGYSPAVSFYVLGTPRITAPAVSSVQDRTFALKGDNGLSGFNSRVEVFFDSQMVGSGTVGAAGIWEVQVTLKPGNHSLAVEQIASGKRTERSAPRAFKIRPAQMGDVKVEIIDKSITFSGTGYPGATVVITVPGSPVTLPQPIVAADGKWEIRATDWPLGKHPASIVQKVSDNASGWIESLPYNFDINNLLPDVYAVSSTDDYQPTFSGKGFTGATVKIFNPGGGSLAAPEVVVENGEWLSKASQQWGPTLKREVHIKQFLDAHQSLNWVKHPVTIPPQAPTINLPVEDGLSPTFSGTCWSGAVVTVNFSDDATAYPAIENAGIWTLRRPTEFDHDTAYTITVGQTVATQTSPVATESFTIRRPMITPVITHPSEGSNVGHELMIKGSGGMKGATMQVRDVVYDKNLSPAQVLSSDGDWEVPVRSLNLRSYGIEAHQSDKNRVSKSKRLNFNVVVLPPQITQPTAGGKLPRTGKLKGRGRPGARVQVWMVDATKPWLENIVVRADGEWECEVTSPVGVKNIQARQSFEEGGKPHHSGFTEAVQYSVVPAAPFVETPVAGQLIGQRVVVSGFGVPGDTVTVKLGAAQASAAVMADRTWSVTLVLTQTGAIHSLEVTSALDEFESEAALRPVLLGSFLPSIDIPAAGRRVENPLLLAGRGRTGVGEAVSWYDPDQKWLADVPVTGNGWQGQAVKPLRVGGQWVRFSQTLAGGNEGSHSAWVVSPRFEVEPEISGKADL</sequence>